<feature type="chain" id="PRO_5041227756" evidence="2">
    <location>
        <begin position="22"/>
        <end position="108"/>
    </location>
</feature>
<feature type="compositionally biased region" description="Pro residues" evidence="1">
    <location>
        <begin position="36"/>
        <end position="45"/>
    </location>
</feature>
<sequence>MKCSLTLVAIATLCILLTVHARNSRPAVKSRDVLRGPPPFIPPFKPVERPQHGPYPQPQAPQPHQPLQSSLGSAFQSYQQGGSGRRLPSRPRSPVPPYQPIDDGLRRH</sequence>
<evidence type="ECO:0000313" key="3">
    <source>
        <dbReference type="EMBL" id="CAJ0600298.1"/>
    </source>
</evidence>
<comment type="caution">
    <text evidence="3">The sequence shown here is derived from an EMBL/GenBank/DDBJ whole genome shotgun (WGS) entry which is preliminary data.</text>
</comment>
<evidence type="ECO:0000256" key="2">
    <source>
        <dbReference type="SAM" id="SignalP"/>
    </source>
</evidence>
<evidence type="ECO:0000313" key="4">
    <source>
        <dbReference type="Proteomes" id="UP001176961"/>
    </source>
</evidence>
<proteinExistence type="predicted"/>
<evidence type="ECO:0000256" key="1">
    <source>
        <dbReference type="SAM" id="MobiDB-lite"/>
    </source>
</evidence>
<dbReference type="EMBL" id="CATQJL010000223">
    <property type="protein sequence ID" value="CAJ0600298.1"/>
    <property type="molecule type" value="Genomic_DNA"/>
</dbReference>
<protein>
    <submittedName>
        <fullName evidence="3">Uncharacterized protein</fullName>
    </submittedName>
</protein>
<accession>A0AA36GXR9</accession>
<organism evidence="3 4">
    <name type="scientific">Cylicocyclus nassatus</name>
    <name type="common">Nematode worm</name>
    <dbReference type="NCBI Taxonomy" id="53992"/>
    <lineage>
        <taxon>Eukaryota</taxon>
        <taxon>Metazoa</taxon>
        <taxon>Ecdysozoa</taxon>
        <taxon>Nematoda</taxon>
        <taxon>Chromadorea</taxon>
        <taxon>Rhabditida</taxon>
        <taxon>Rhabditina</taxon>
        <taxon>Rhabditomorpha</taxon>
        <taxon>Strongyloidea</taxon>
        <taxon>Strongylidae</taxon>
        <taxon>Cylicocyclus</taxon>
    </lineage>
</organism>
<feature type="signal peptide" evidence="2">
    <location>
        <begin position="1"/>
        <end position="21"/>
    </location>
</feature>
<keyword evidence="2" id="KW-0732">Signal</keyword>
<feature type="region of interest" description="Disordered" evidence="1">
    <location>
        <begin position="24"/>
        <end position="108"/>
    </location>
</feature>
<feature type="compositionally biased region" description="Polar residues" evidence="1">
    <location>
        <begin position="69"/>
        <end position="78"/>
    </location>
</feature>
<dbReference type="Proteomes" id="UP001176961">
    <property type="component" value="Unassembled WGS sequence"/>
</dbReference>
<name>A0AA36GXR9_CYLNA</name>
<reference evidence="3" key="1">
    <citation type="submission" date="2023-07" db="EMBL/GenBank/DDBJ databases">
        <authorList>
            <consortium name="CYATHOMIX"/>
        </authorList>
    </citation>
    <scope>NUCLEOTIDE SEQUENCE</scope>
    <source>
        <strain evidence="3">N/A</strain>
    </source>
</reference>
<dbReference type="AlphaFoldDB" id="A0AA36GXR9"/>
<gene>
    <name evidence="3" type="ORF">CYNAS_LOCUS12281</name>
</gene>
<feature type="compositionally biased region" description="Pro residues" evidence="1">
    <location>
        <begin position="53"/>
        <end position="64"/>
    </location>
</feature>
<keyword evidence="4" id="KW-1185">Reference proteome</keyword>